<sequence length="314" mass="33276">MLDWESLRHFLAVARTGTLSGAARDLQVDHATVSRRLAALEAGLQALLVERLPRSCRLTPLGVSVFEQAKTMEAAAFAIERQTRASHEPVSGKVSLSAPPVLTTHLLAGRLADFRAAYPGIQLSVSAQARAVSLTHCLRCAVRRHAAAALAAGTGGSTARGLRTQRYQQPSRRCPCRGGRGRPALFPGGCRCRPGTAGTRGRCILTRHLAGGAQGLAALGPCARGDGFSGRGSGRARRIWGRFGIGSYALKRLLRAEKGHPLNSGRRPPARTRCHVPKCMAQILSVGGACCHAMQGTPSEGGSCAEGDHRYFLH</sequence>
<evidence type="ECO:0000313" key="4">
    <source>
        <dbReference type="Proteomes" id="UP000005808"/>
    </source>
</evidence>
<dbReference type="PANTHER" id="PTHR30537">
    <property type="entry name" value="HTH-TYPE TRANSCRIPTIONAL REGULATOR"/>
    <property type="match status" value="1"/>
</dbReference>
<dbReference type="InterPro" id="IPR036390">
    <property type="entry name" value="WH_DNA-bd_sf"/>
</dbReference>
<feature type="domain" description="HTH lysR-type" evidence="2">
    <location>
        <begin position="2"/>
        <end position="59"/>
    </location>
</feature>
<reference evidence="3 4" key="1">
    <citation type="journal article" date="2012" name="J. Bacteriol.">
        <title>De Novo Genome Project of Cupriavidus basilensis OR16.</title>
        <authorList>
            <person name="Cserhati M."/>
            <person name="Kriszt B."/>
            <person name="Szoboszlay S."/>
            <person name="Toth A."/>
            <person name="Szabo I."/>
            <person name="Tancsics A."/>
            <person name="Nagy I."/>
            <person name="Horvath B."/>
            <person name="Nagy I."/>
            <person name="Kukolya J."/>
        </authorList>
    </citation>
    <scope>NUCLEOTIDE SEQUENCE [LARGE SCALE GENOMIC DNA]</scope>
    <source>
        <strain evidence="3 4">OR16</strain>
    </source>
</reference>
<dbReference type="Pfam" id="PF00126">
    <property type="entry name" value="HTH_1"/>
    <property type="match status" value="1"/>
</dbReference>
<dbReference type="Proteomes" id="UP000005808">
    <property type="component" value="Unassembled WGS sequence"/>
</dbReference>
<name>H1SDB9_9BURK</name>
<dbReference type="GO" id="GO:0006351">
    <property type="term" value="P:DNA-templated transcription"/>
    <property type="evidence" value="ECO:0007669"/>
    <property type="project" value="TreeGrafter"/>
</dbReference>
<dbReference type="GO" id="GO:0003700">
    <property type="term" value="F:DNA-binding transcription factor activity"/>
    <property type="evidence" value="ECO:0007669"/>
    <property type="project" value="InterPro"/>
</dbReference>
<dbReference type="InterPro" id="IPR036388">
    <property type="entry name" value="WH-like_DNA-bd_sf"/>
</dbReference>
<evidence type="ECO:0000313" key="3">
    <source>
        <dbReference type="EMBL" id="EHP39488.1"/>
    </source>
</evidence>
<proteinExistence type="inferred from homology"/>
<dbReference type="InterPro" id="IPR058163">
    <property type="entry name" value="LysR-type_TF_proteobact-type"/>
</dbReference>
<dbReference type="PROSITE" id="PS50931">
    <property type="entry name" value="HTH_LYSR"/>
    <property type="match status" value="1"/>
</dbReference>
<evidence type="ECO:0000256" key="1">
    <source>
        <dbReference type="ARBA" id="ARBA00009437"/>
    </source>
</evidence>
<dbReference type="PANTHER" id="PTHR30537:SF3">
    <property type="entry name" value="TRANSCRIPTIONAL REGULATORY PROTEIN"/>
    <property type="match status" value="1"/>
</dbReference>
<dbReference type="GO" id="GO:0043565">
    <property type="term" value="F:sequence-specific DNA binding"/>
    <property type="evidence" value="ECO:0007669"/>
    <property type="project" value="TreeGrafter"/>
</dbReference>
<dbReference type="Gene3D" id="1.10.10.10">
    <property type="entry name" value="Winged helix-like DNA-binding domain superfamily/Winged helix DNA-binding domain"/>
    <property type="match status" value="1"/>
</dbReference>
<dbReference type="InterPro" id="IPR000847">
    <property type="entry name" value="LysR_HTH_N"/>
</dbReference>
<gene>
    <name evidence="3" type="ORF">OR16_31224</name>
</gene>
<dbReference type="EMBL" id="AHJE01000090">
    <property type="protein sequence ID" value="EHP39488.1"/>
    <property type="molecule type" value="Genomic_DNA"/>
</dbReference>
<dbReference type="Gene3D" id="3.40.190.10">
    <property type="entry name" value="Periplasmic binding protein-like II"/>
    <property type="match status" value="1"/>
</dbReference>
<comment type="similarity">
    <text evidence="1">Belongs to the LysR transcriptional regulatory family.</text>
</comment>
<protein>
    <submittedName>
        <fullName evidence="3">LysR family transcriptional regulator</fullName>
    </submittedName>
</protein>
<organism evidence="3 4">
    <name type="scientific">Cupriavidus basilensis OR16</name>
    <dbReference type="NCBI Taxonomy" id="1127483"/>
    <lineage>
        <taxon>Bacteria</taxon>
        <taxon>Pseudomonadati</taxon>
        <taxon>Pseudomonadota</taxon>
        <taxon>Betaproteobacteria</taxon>
        <taxon>Burkholderiales</taxon>
        <taxon>Burkholderiaceae</taxon>
        <taxon>Cupriavidus</taxon>
    </lineage>
</organism>
<evidence type="ECO:0000259" key="2">
    <source>
        <dbReference type="PROSITE" id="PS50931"/>
    </source>
</evidence>
<comment type="caution">
    <text evidence="3">The sequence shown here is derived from an EMBL/GenBank/DDBJ whole genome shotgun (WGS) entry which is preliminary data.</text>
</comment>
<accession>H1SDB9</accession>
<dbReference type="SUPFAM" id="SSF46785">
    <property type="entry name" value="Winged helix' DNA-binding domain"/>
    <property type="match status" value="1"/>
</dbReference>
<dbReference type="AlphaFoldDB" id="H1SDB9"/>